<dbReference type="Proteomes" id="UP001363622">
    <property type="component" value="Unassembled WGS sequence"/>
</dbReference>
<keyword evidence="7" id="KW-1185">Reference proteome</keyword>
<proteinExistence type="inferred from homology"/>
<dbReference type="PANTHER" id="PTHR10543">
    <property type="entry name" value="BETA-CAROTENE DIOXYGENASE"/>
    <property type="match status" value="1"/>
</dbReference>
<dbReference type="InterPro" id="IPR004294">
    <property type="entry name" value="Carotenoid_Oase"/>
</dbReference>
<evidence type="ECO:0000256" key="4">
    <source>
        <dbReference type="ARBA" id="ARBA00023002"/>
    </source>
</evidence>
<comment type="caution">
    <text evidence="6">The sequence shown here is derived from an EMBL/GenBank/DDBJ whole genome shotgun (WGS) entry which is preliminary data.</text>
</comment>
<comment type="similarity">
    <text evidence="2">Belongs to the carotenoid oxygenase family.</text>
</comment>
<keyword evidence="4" id="KW-0560">Oxidoreductase</keyword>
<evidence type="ECO:0000256" key="1">
    <source>
        <dbReference type="ARBA" id="ARBA00001954"/>
    </source>
</evidence>
<protein>
    <submittedName>
        <fullName evidence="6">Carotenoid oxygenase</fullName>
    </submittedName>
</protein>
<accession>A0ABR1KIV6</accession>
<comment type="cofactor">
    <cofactor evidence="1">
        <name>Fe(2+)</name>
        <dbReference type="ChEBI" id="CHEBI:29033"/>
    </cofactor>
</comment>
<name>A0ABR1KIV6_9PEZI</name>
<dbReference type="Pfam" id="PF03055">
    <property type="entry name" value="RPE65"/>
    <property type="match status" value="1"/>
</dbReference>
<evidence type="ECO:0000256" key="5">
    <source>
        <dbReference type="ARBA" id="ARBA00023004"/>
    </source>
</evidence>
<dbReference type="PANTHER" id="PTHR10543:SF89">
    <property type="entry name" value="CAROTENOID 9,10(9',10')-CLEAVAGE DIOXYGENASE 1"/>
    <property type="match status" value="1"/>
</dbReference>
<organism evidence="6 7">
    <name type="scientific">Phyllosticta citriasiana</name>
    <dbReference type="NCBI Taxonomy" id="595635"/>
    <lineage>
        <taxon>Eukaryota</taxon>
        <taxon>Fungi</taxon>
        <taxon>Dikarya</taxon>
        <taxon>Ascomycota</taxon>
        <taxon>Pezizomycotina</taxon>
        <taxon>Dothideomycetes</taxon>
        <taxon>Dothideomycetes incertae sedis</taxon>
        <taxon>Botryosphaeriales</taxon>
        <taxon>Phyllostictaceae</taxon>
        <taxon>Phyllosticta</taxon>
    </lineage>
</organism>
<dbReference type="EMBL" id="JBBPHU010000007">
    <property type="protein sequence ID" value="KAK7515657.1"/>
    <property type="molecule type" value="Genomic_DNA"/>
</dbReference>
<keyword evidence="3" id="KW-0479">Metal-binding</keyword>
<evidence type="ECO:0000256" key="3">
    <source>
        <dbReference type="ARBA" id="ARBA00022723"/>
    </source>
</evidence>
<gene>
    <name evidence="6" type="ORF">IWZ03DRAFT_424370</name>
</gene>
<sequence length="697" mass="76870">MRPLKRRDDKHPYLSGNYAPIIQTRPLTPCTYTGTIPRELAGGQYVRNGANPVSNEDLGRDAHWFDGDGMLSGVLFKRGSTGEIEPEYVAQYILTDLFLATITNPSLRHPILPSIATLVNPASSLMRIISRIMRTIFLVILSFLPGSRQVIKKISVANTAIYYHDGRALATCESGPPIRIALPNLETVGWFNGNEAEGESLEQRETEKKEAGFGGAGLLGFMKEWTTGHPKVDPTTNEMLLYHCTFAPPYVHYSIIPASQSAEPRGQSAPKLLNQPVRGVSGGKMMHDFGVSKKHTVILDLPLTLDPLNLLKNRPTLSYDPSAPSRFGVFPRRSPSQVQWFETSACCIFHTANAWDSEDKNGNVSAVNLLACRLTSATVVYTAGNLGNPTLADYSVVQKKPISFFDSYEYDQTNKPTTTRISRGSAFDAASDLESKPEDSVPLIETAYTVSPLDEEEQCRLYYYRFPLTAPGKPTISHQFALSAIPLEFPAVNPFFSMSAARYVYGCSTSTSSFGAALGKAAKIDVLAKLDVHTLLRHAEANPPAPITGCVDTRPIAAILAAQEAGSAKQDDPIRCFRMPAGWFAQEARFVPRADPRSEDDGFLLFYAFDESQLDADGEAPPSAVSELWVLDATRMCDVVARVRLPQRVPYGLHGEWFTEEMIRMQRAVDQVRTIGEREDFEGAWGRVRKLAYKALA</sequence>
<keyword evidence="5" id="KW-0408">Iron</keyword>
<evidence type="ECO:0000313" key="7">
    <source>
        <dbReference type="Proteomes" id="UP001363622"/>
    </source>
</evidence>
<reference evidence="6 7" key="1">
    <citation type="submission" date="2024-04" db="EMBL/GenBank/DDBJ databases">
        <title>Phyllosticta paracitricarpa is synonymous to the EU quarantine fungus P. citricarpa based on phylogenomic analyses.</title>
        <authorList>
            <consortium name="Lawrence Berkeley National Laboratory"/>
            <person name="Van Ingen-Buijs V.A."/>
            <person name="Van Westerhoven A.C."/>
            <person name="Haridas S."/>
            <person name="Skiadas P."/>
            <person name="Martin F."/>
            <person name="Groenewald J.Z."/>
            <person name="Crous P.W."/>
            <person name="Seidl M.F."/>
        </authorList>
    </citation>
    <scope>NUCLEOTIDE SEQUENCE [LARGE SCALE GENOMIC DNA]</scope>
    <source>
        <strain evidence="6 7">CBS 123371</strain>
    </source>
</reference>
<evidence type="ECO:0000313" key="6">
    <source>
        <dbReference type="EMBL" id="KAK7515657.1"/>
    </source>
</evidence>
<evidence type="ECO:0000256" key="2">
    <source>
        <dbReference type="ARBA" id="ARBA00006787"/>
    </source>
</evidence>